<dbReference type="Ensembl" id="ENSSPUT00000021189.1">
    <property type="protein sequence ID" value="ENSSPUP00000019890.1"/>
    <property type="gene ID" value="ENSSPUG00000015311.1"/>
</dbReference>
<dbReference type="GO" id="GO:0005813">
    <property type="term" value="C:centrosome"/>
    <property type="evidence" value="ECO:0007669"/>
    <property type="project" value="UniProtKB-SubCell"/>
</dbReference>
<keyword evidence="2" id="KW-0963">Cytoplasm</keyword>
<keyword evidence="4" id="KW-0206">Cytoskeleton</keyword>
<feature type="coiled-coil region" evidence="5">
    <location>
        <begin position="21"/>
        <end position="95"/>
    </location>
</feature>
<keyword evidence="3 5" id="KW-0175">Coiled coil</keyword>
<reference evidence="6" key="1">
    <citation type="submission" date="2025-08" db="UniProtKB">
        <authorList>
            <consortium name="Ensembl"/>
        </authorList>
    </citation>
    <scope>IDENTIFICATION</scope>
</reference>
<evidence type="ECO:0000313" key="6">
    <source>
        <dbReference type="Ensembl" id="ENSSPUP00000019890.1"/>
    </source>
</evidence>
<organism evidence="6 7">
    <name type="scientific">Sphenodon punctatus</name>
    <name type="common">Tuatara</name>
    <name type="synonym">Hatteria punctata</name>
    <dbReference type="NCBI Taxonomy" id="8508"/>
    <lineage>
        <taxon>Eukaryota</taxon>
        <taxon>Metazoa</taxon>
        <taxon>Chordata</taxon>
        <taxon>Craniata</taxon>
        <taxon>Vertebrata</taxon>
        <taxon>Euteleostomi</taxon>
        <taxon>Lepidosauria</taxon>
        <taxon>Sphenodontia</taxon>
        <taxon>Sphenodontidae</taxon>
        <taxon>Sphenodon</taxon>
    </lineage>
</organism>
<accession>A0A8D0HIX0</accession>
<keyword evidence="7" id="KW-1185">Reference proteome</keyword>
<evidence type="ECO:0000256" key="3">
    <source>
        <dbReference type="ARBA" id="ARBA00023054"/>
    </source>
</evidence>
<dbReference type="AlphaFoldDB" id="A0A8D0HIX0"/>
<dbReference type="GeneTree" id="ENSGT00730000110871"/>
<name>A0A8D0HIX0_SPHPU</name>
<evidence type="ECO:0000256" key="1">
    <source>
        <dbReference type="ARBA" id="ARBA00004300"/>
    </source>
</evidence>
<evidence type="ECO:0000256" key="2">
    <source>
        <dbReference type="ARBA" id="ARBA00022490"/>
    </source>
</evidence>
<dbReference type="PANTHER" id="PTHR44981:SF3">
    <property type="entry name" value="PERICENTRIN"/>
    <property type="match status" value="1"/>
</dbReference>
<reference evidence="6" key="2">
    <citation type="submission" date="2025-09" db="UniProtKB">
        <authorList>
            <consortium name="Ensembl"/>
        </authorList>
    </citation>
    <scope>IDENTIFICATION</scope>
</reference>
<comment type="subcellular location">
    <subcellularLocation>
        <location evidence="1">Cytoplasm</location>
        <location evidence="1">Cytoskeleton</location>
        <location evidence="1">Microtubule organizing center</location>
        <location evidence="1">Centrosome</location>
    </subcellularLocation>
</comment>
<protein>
    <submittedName>
        <fullName evidence="6">Uncharacterized protein</fullName>
    </submittedName>
</protein>
<proteinExistence type="predicted"/>
<dbReference type="InterPro" id="IPR028745">
    <property type="entry name" value="AKAP9/Pericentrin"/>
</dbReference>
<dbReference type="Proteomes" id="UP000694392">
    <property type="component" value="Unplaced"/>
</dbReference>
<sequence length="102" mass="12253">MQSQNLCNNELAVRQFPQALLEEKNQEIDHLNEYIMRLQHKLENGMDEKVMEKQSEIEELKLLNEHLHCDQERLRRDKAEEVEQLHGIIEKLQKEVPHIRST</sequence>
<dbReference type="GO" id="GO:0007165">
    <property type="term" value="P:signal transduction"/>
    <property type="evidence" value="ECO:0007669"/>
    <property type="project" value="InterPro"/>
</dbReference>
<evidence type="ECO:0000313" key="7">
    <source>
        <dbReference type="Proteomes" id="UP000694392"/>
    </source>
</evidence>
<dbReference type="GO" id="GO:0060090">
    <property type="term" value="F:molecular adaptor activity"/>
    <property type="evidence" value="ECO:0007669"/>
    <property type="project" value="InterPro"/>
</dbReference>
<dbReference type="PANTHER" id="PTHR44981">
    <property type="entry name" value="PERICENTRIN-LIKE PROTEIN, ISOFORM F"/>
    <property type="match status" value="1"/>
</dbReference>
<evidence type="ECO:0000256" key="4">
    <source>
        <dbReference type="ARBA" id="ARBA00023212"/>
    </source>
</evidence>
<evidence type="ECO:0000256" key="5">
    <source>
        <dbReference type="SAM" id="Coils"/>
    </source>
</evidence>